<dbReference type="EMBL" id="PYDT01000011">
    <property type="protein sequence ID" value="THU44931.1"/>
    <property type="molecule type" value="Genomic_DNA"/>
</dbReference>
<keyword evidence="2" id="KW-1185">Reference proteome</keyword>
<reference evidence="1 2" key="1">
    <citation type="journal article" date="2019" name="Nat. Plants">
        <title>Genome sequencing of Musa balbisiana reveals subgenome evolution and function divergence in polyploid bananas.</title>
        <authorList>
            <person name="Yao X."/>
        </authorList>
    </citation>
    <scope>NUCLEOTIDE SEQUENCE [LARGE SCALE GENOMIC DNA]</scope>
    <source>
        <strain evidence="2">cv. DH-PKW</strain>
        <tissue evidence="1">Leaves</tissue>
    </source>
</reference>
<sequence length="98" mass="11066">MGNLQEKLLAAHPPLEGPQDTTIGLLSRRRIHVDDSGSPSIVNRRHKVSDNCIQSYTLRTGSIHRSCRKTTHGKLFGFIPKDHWHILKASFLLSMLLL</sequence>
<protein>
    <submittedName>
        <fullName evidence="1">Uncharacterized protein</fullName>
    </submittedName>
</protein>
<evidence type="ECO:0000313" key="2">
    <source>
        <dbReference type="Proteomes" id="UP000317650"/>
    </source>
</evidence>
<proteinExistence type="predicted"/>
<accession>A0A4S8IAD1</accession>
<comment type="caution">
    <text evidence="1">The sequence shown here is derived from an EMBL/GenBank/DDBJ whole genome shotgun (WGS) entry which is preliminary data.</text>
</comment>
<name>A0A4S8IAD1_MUSBA</name>
<dbReference type="Proteomes" id="UP000317650">
    <property type="component" value="Chromosome 2"/>
</dbReference>
<evidence type="ECO:0000313" key="1">
    <source>
        <dbReference type="EMBL" id="THU44931.1"/>
    </source>
</evidence>
<dbReference type="AlphaFoldDB" id="A0A4S8IAD1"/>
<gene>
    <name evidence="1" type="ORF">C4D60_Mb02t12580</name>
</gene>
<organism evidence="1 2">
    <name type="scientific">Musa balbisiana</name>
    <name type="common">Banana</name>
    <dbReference type="NCBI Taxonomy" id="52838"/>
    <lineage>
        <taxon>Eukaryota</taxon>
        <taxon>Viridiplantae</taxon>
        <taxon>Streptophyta</taxon>
        <taxon>Embryophyta</taxon>
        <taxon>Tracheophyta</taxon>
        <taxon>Spermatophyta</taxon>
        <taxon>Magnoliopsida</taxon>
        <taxon>Liliopsida</taxon>
        <taxon>Zingiberales</taxon>
        <taxon>Musaceae</taxon>
        <taxon>Musa</taxon>
    </lineage>
</organism>